<protein>
    <submittedName>
        <fullName evidence="2">Aldo/keto reductase</fullName>
        <ecNumber evidence="2">1.1.1.-</ecNumber>
    </submittedName>
</protein>
<accession>A0ABU7RGT9</accession>
<evidence type="ECO:0000259" key="1">
    <source>
        <dbReference type="Pfam" id="PF00248"/>
    </source>
</evidence>
<keyword evidence="3" id="KW-1185">Reference proteome</keyword>
<dbReference type="EC" id="1.1.1.-" evidence="2"/>
<dbReference type="PANTHER" id="PTHR43312:SF1">
    <property type="entry name" value="NADP-DEPENDENT OXIDOREDUCTASE DOMAIN-CONTAINING PROTEIN"/>
    <property type="match status" value="1"/>
</dbReference>
<dbReference type="SUPFAM" id="SSF51430">
    <property type="entry name" value="NAD(P)-linked oxidoreductase"/>
    <property type="match status" value="1"/>
</dbReference>
<sequence>MKYHQLGKSDIEASVIGFGCMSLLKSSRQEAEALIHRALDAGVNYFDTADLYDKGENEQLIGRLLKPVRDKVIIATKVGNQWREDGSGWDWNPRKSYILSAVEKSLSRLNTDYIDLYQLHGGTIEDPIEETIEAFEQLVQEGKIRYYGISSIRPNVIRKYAALSNIQSVMIQYSVLDRRPEEEMLQLLEQHHISIVARGVLAQGLLVDKPAKDYQGHTAAGVAQVQQTMNSLLQEGYNKTALALHYVLRSAVLASAVIGFRTLHQLEDVLGALEMVVPAEILEKLGHQVPAKQYTDHRL</sequence>
<organism evidence="2 3">
    <name type="scientific">Niabella digestorum</name>
    <dbReference type="NCBI Taxonomy" id="3117701"/>
    <lineage>
        <taxon>Bacteria</taxon>
        <taxon>Pseudomonadati</taxon>
        <taxon>Bacteroidota</taxon>
        <taxon>Chitinophagia</taxon>
        <taxon>Chitinophagales</taxon>
        <taxon>Chitinophagaceae</taxon>
        <taxon>Niabella</taxon>
    </lineage>
</organism>
<gene>
    <name evidence="2" type="ORF">V2H41_08020</name>
</gene>
<dbReference type="GO" id="GO:0016491">
    <property type="term" value="F:oxidoreductase activity"/>
    <property type="evidence" value="ECO:0007669"/>
    <property type="project" value="UniProtKB-KW"/>
</dbReference>
<dbReference type="Pfam" id="PF00248">
    <property type="entry name" value="Aldo_ket_red"/>
    <property type="match status" value="1"/>
</dbReference>
<reference evidence="2 3" key="1">
    <citation type="submission" date="2024-01" db="EMBL/GenBank/DDBJ databases">
        <title>Niabella digestum sp. nov., isolated from waste digestion system.</title>
        <authorList>
            <person name="Zhang L."/>
        </authorList>
    </citation>
    <scope>NUCLEOTIDE SEQUENCE [LARGE SCALE GENOMIC DNA]</scope>
    <source>
        <strain evidence="2 3">A18</strain>
    </source>
</reference>
<proteinExistence type="predicted"/>
<dbReference type="PANTHER" id="PTHR43312">
    <property type="entry name" value="D-THREO-ALDOSE 1-DEHYDROGENASE"/>
    <property type="match status" value="1"/>
</dbReference>
<dbReference type="InterPro" id="IPR020471">
    <property type="entry name" value="AKR"/>
</dbReference>
<dbReference type="PRINTS" id="PR00069">
    <property type="entry name" value="ALDKETRDTASE"/>
</dbReference>
<dbReference type="Proteomes" id="UP001357452">
    <property type="component" value="Unassembled WGS sequence"/>
</dbReference>
<evidence type="ECO:0000313" key="2">
    <source>
        <dbReference type="EMBL" id="MEE6187215.1"/>
    </source>
</evidence>
<feature type="domain" description="NADP-dependent oxidoreductase" evidence="1">
    <location>
        <begin position="16"/>
        <end position="280"/>
    </location>
</feature>
<dbReference type="InterPro" id="IPR053135">
    <property type="entry name" value="AKR2_Oxidoreductase"/>
</dbReference>
<dbReference type="InterPro" id="IPR023210">
    <property type="entry name" value="NADP_OxRdtase_dom"/>
</dbReference>
<keyword evidence="2" id="KW-0560">Oxidoreductase</keyword>
<comment type="caution">
    <text evidence="2">The sequence shown here is derived from an EMBL/GenBank/DDBJ whole genome shotgun (WGS) entry which is preliminary data.</text>
</comment>
<dbReference type="InterPro" id="IPR036812">
    <property type="entry name" value="NAD(P)_OxRdtase_dom_sf"/>
</dbReference>
<dbReference type="CDD" id="cd19086">
    <property type="entry name" value="AKR_AKR11C1"/>
    <property type="match status" value="1"/>
</dbReference>
<name>A0ABU7RGT9_9BACT</name>
<dbReference type="EMBL" id="JAZGLY010000004">
    <property type="protein sequence ID" value="MEE6187215.1"/>
    <property type="molecule type" value="Genomic_DNA"/>
</dbReference>
<dbReference type="Gene3D" id="3.20.20.100">
    <property type="entry name" value="NADP-dependent oxidoreductase domain"/>
    <property type="match status" value="1"/>
</dbReference>
<dbReference type="RefSeq" id="WP_330974625.1">
    <property type="nucleotide sequence ID" value="NZ_JAZGLY010000004.1"/>
</dbReference>
<evidence type="ECO:0000313" key="3">
    <source>
        <dbReference type="Proteomes" id="UP001357452"/>
    </source>
</evidence>